<gene>
    <name evidence="1" type="ORF">SPARVUS_LOCUS2678142</name>
</gene>
<feature type="non-terminal residue" evidence="1">
    <location>
        <position position="1"/>
    </location>
</feature>
<name>A0ABN9BD98_9NEOB</name>
<evidence type="ECO:0000313" key="1">
    <source>
        <dbReference type="EMBL" id="CAI9545570.1"/>
    </source>
</evidence>
<evidence type="ECO:0008006" key="3">
    <source>
        <dbReference type="Google" id="ProtNLM"/>
    </source>
</evidence>
<dbReference type="EMBL" id="CATNWA010003530">
    <property type="protein sequence ID" value="CAI9545570.1"/>
    <property type="molecule type" value="Genomic_DNA"/>
</dbReference>
<organism evidence="1 2">
    <name type="scientific">Staurois parvus</name>
    <dbReference type="NCBI Taxonomy" id="386267"/>
    <lineage>
        <taxon>Eukaryota</taxon>
        <taxon>Metazoa</taxon>
        <taxon>Chordata</taxon>
        <taxon>Craniata</taxon>
        <taxon>Vertebrata</taxon>
        <taxon>Euteleostomi</taxon>
        <taxon>Amphibia</taxon>
        <taxon>Batrachia</taxon>
        <taxon>Anura</taxon>
        <taxon>Neobatrachia</taxon>
        <taxon>Ranoidea</taxon>
        <taxon>Ranidae</taxon>
        <taxon>Staurois</taxon>
    </lineage>
</organism>
<accession>A0ABN9BD98</accession>
<dbReference type="Proteomes" id="UP001162483">
    <property type="component" value="Unassembled WGS sequence"/>
</dbReference>
<comment type="caution">
    <text evidence="1">The sequence shown here is derived from an EMBL/GenBank/DDBJ whole genome shotgun (WGS) entry which is preliminary data.</text>
</comment>
<sequence length="35" mass="4541">NHLWDFYFFLNQKPLKILKKKIFFSWFLLYNFVNK</sequence>
<keyword evidence="2" id="KW-1185">Reference proteome</keyword>
<evidence type="ECO:0000313" key="2">
    <source>
        <dbReference type="Proteomes" id="UP001162483"/>
    </source>
</evidence>
<proteinExistence type="predicted"/>
<reference evidence="1" key="1">
    <citation type="submission" date="2023-05" db="EMBL/GenBank/DDBJ databases">
        <authorList>
            <person name="Stuckert A."/>
        </authorList>
    </citation>
    <scope>NUCLEOTIDE SEQUENCE</scope>
</reference>
<protein>
    <recommendedName>
        <fullName evidence="3">Maturase K</fullName>
    </recommendedName>
</protein>